<dbReference type="RefSeq" id="XP_013890337.1">
    <property type="nucleotide sequence ID" value="XM_014034883.1"/>
</dbReference>
<evidence type="ECO:0000313" key="3">
    <source>
        <dbReference type="Proteomes" id="UP000054498"/>
    </source>
</evidence>
<accession>A0A0D2ITG0</accession>
<keyword evidence="3" id="KW-1185">Reference proteome</keyword>
<dbReference type="Gene3D" id="2.40.50.140">
    <property type="entry name" value="Nucleic acid-binding proteins"/>
    <property type="match status" value="1"/>
</dbReference>
<evidence type="ECO:0000313" key="2">
    <source>
        <dbReference type="EMBL" id="KIY91317.1"/>
    </source>
</evidence>
<reference evidence="2 3" key="1">
    <citation type="journal article" date="2013" name="BMC Genomics">
        <title>Reconstruction of the lipid metabolism for the microalga Monoraphidium neglectum from its genome sequence reveals characteristics suitable for biofuel production.</title>
        <authorList>
            <person name="Bogen C."/>
            <person name="Al-Dilaimi A."/>
            <person name="Albersmeier A."/>
            <person name="Wichmann J."/>
            <person name="Grundmann M."/>
            <person name="Rupp O."/>
            <person name="Lauersen K.J."/>
            <person name="Blifernez-Klassen O."/>
            <person name="Kalinowski J."/>
            <person name="Goesmann A."/>
            <person name="Mussgnug J.H."/>
            <person name="Kruse O."/>
        </authorList>
    </citation>
    <scope>NUCLEOTIDE SEQUENCE [LARGE SCALE GENOMIC DNA]</scope>
    <source>
        <strain evidence="2 3">SAG 48.87</strain>
    </source>
</reference>
<dbReference type="Pfam" id="PF03919">
    <property type="entry name" value="mRNA_cap_C"/>
    <property type="match status" value="1"/>
</dbReference>
<dbReference type="OrthoDB" id="200924at2759"/>
<protein>
    <recommendedName>
        <fullName evidence="1">mRNA capping enzyme C-terminal domain-containing protein</fullName>
    </recommendedName>
</protein>
<dbReference type="Proteomes" id="UP000054498">
    <property type="component" value="Unassembled WGS sequence"/>
</dbReference>
<dbReference type="InterPro" id="IPR012340">
    <property type="entry name" value="NA-bd_OB-fold"/>
</dbReference>
<evidence type="ECO:0000259" key="1">
    <source>
        <dbReference type="Pfam" id="PF03919"/>
    </source>
</evidence>
<dbReference type="GeneID" id="25734427"/>
<dbReference type="EMBL" id="KK106827">
    <property type="protein sequence ID" value="KIY91317.1"/>
    <property type="molecule type" value="Genomic_DNA"/>
</dbReference>
<organism evidence="2 3">
    <name type="scientific">Monoraphidium neglectum</name>
    <dbReference type="NCBI Taxonomy" id="145388"/>
    <lineage>
        <taxon>Eukaryota</taxon>
        <taxon>Viridiplantae</taxon>
        <taxon>Chlorophyta</taxon>
        <taxon>core chlorophytes</taxon>
        <taxon>Chlorophyceae</taxon>
        <taxon>CS clade</taxon>
        <taxon>Sphaeropleales</taxon>
        <taxon>Selenastraceae</taxon>
        <taxon>Monoraphidium</taxon>
    </lineage>
</organism>
<dbReference type="InterPro" id="IPR013846">
    <property type="entry name" value="mRNA_cap_enzyme_C"/>
</dbReference>
<feature type="domain" description="mRNA capping enzyme C-terminal" evidence="1">
    <location>
        <begin position="22"/>
        <end position="68"/>
    </location>
</feature>
<dbReference type="AlphaFoldDB" id="A0A0D2ITG0"/>
<dbReference type="STRING" id="145388.A0A0D2ITG0"/>
<dbReference type="KEGG" id="mng:MNEG_16647"/>
<sequence>MRACVIPPGVRLHVTPGFDPLAYNGRIIECSYNREERAWEFMRERGDKQTANFISVFEKVVKSIEDDLQVCDE</sequence>
<proteinExistence type="predicted"/>
<name>A0A0D2ITG0_9CHLO</name>
<gene>
    <name evidence="2" type="ORF">MNEG_16647</name>
</gene>
<dbReference type="SUPFAM" id="SSF50249">
    <property type="entry name" value="Nucleic acid-binding proteins"/>
    <property type="match status" value="1"/>
</dbReference>